<dbReference type="OrthoDB" id="117013at2759"/>
<dbReference type="InterPro" id="IPR043502">
    <property type="entry name" value="DNA/RNA_pol_sf"/>
</dbReference>
<protein>
    <submittedName>
        <fullName evidence="3">Unnamed protein product</fullName>
    </submittedName>
</protein>
<evidence type="ECO:0000259" key="2">
    <source>
        <dbReference type="PROSITE" id="PS50878"/>
    </source>
</evidence>
<dbReference type="EMBL" id="BSXT01000874">
    <property type="protein sequence ID" value="GMF35540.1"/>
    <property type="molecule type" value="Genomic_DNA"/>
</dbReference>
<dbReference type="AlphaFoldDB" id="A0A9W6XBJ6"/>
<dbReference type="Gene3D" id="3.60.10.10">
    <property type="entry name" value="Endonuclease/exonuclease/phosphatase"/>
    <property type="match status" value="1"/>
</dbReference>
<organism evidence="3 4">
    <name type="scientific">Phytophthora fragariaefolia</name>
    <dbReference type="NCBI Taxonomy" id="1490495"/>
    <lineage>
        <taxon>Eukaryota</taxon>
        <taxon>Sar</taxon>
        <taxon>Stramenopiles</taxon>
        <taxon>Oomycota</taxon>
        <taxon>Peronosporomycetes</taxon>
        <taxon>Peronosporales</taxon>
        <taxon>Peronosporaceae</taxon>
        <taxon>Phytophthora</taxon>
    </lineage>
</organism>
<gene>
    <name evidence="3" type="ORF">Pfra01_000943600</name>
</gene>
<comment type="caution">
    <text evidence="3">The sequence shown here is derived from an EMBL/GenBank/DDBJ whole genome shotgun (WGS) entry which is preliminary data.</text>
</comment>
<dbReference type="PANTHER" id="PTHR19446">
    <property type="entry name" value="REVERSE TRANSCRIPTASES"/>
    <property type="match status" value="1"/>
</dbReference>
<feature type="region of interest" description="Disordered" evidence="1">
    <location>
        <begin position="1"/>
        <end position="26"/>
    </location>
</feature>
<dbReference type="Proteomes" id="UP001165121">
    <property type="component" value="Unassembled WGS sequence"/>
</dbReference>
<dbReference type="PROSITE" id="PS50878">
    <property type="entry name" value="RT_POL"/>
    <property type="match status" value="1"/>
</dbReference>
<name>A0A9W6XBJ6_9STRA</name>
<sequence>MTRFSRTSSAIASTSSASKRPRSAPLTKENIGDYTLLTLPAAEERHGVAFAIPPGSALTFTGTQRQPGDAYMGIHGRGIWNRNGHALAGFCFSHHLFATSTGFRKPARYRTTWTQRRTDHCIYNQIDYILCPQNCRRLCMDARSWGGTLTASDHKLVTADFILDESTHRKRFSHNVHRHEPTRPRLSRDRHVHDELVRAQYAEALKDVLSTQDATPGLASNTKQRRRYQDEELQQLQEAQRDLQLRLYNDCAENTKELRKARNKILHRIKDRYRDIARRILDEKVAHIENMSDSARMYAAVRDINTSGPQPLLLLDKDGKYILHQRTANQLVKTHFQQQFYVPERPTVAPDREPKPLFSLITPDEVGAAFRRLNNGRASGTDDIPAEILKYGAPVLAPRFAELINTSFEQGLPLALGEDTLLCLPKPNKPRGQCSSLRPIVLLNTVRKAISPIVLARISPAVDTYLSSHQSGFRKHRNTVDAVWAHKRLCARVQCYREVIHVLGIDLARAFDTIDREKLLDVLRTFLEDDDIRLIKLLLVDTTLSLRTRSTTLPPFCSNIGTPQGDSLSPVLFVVYLDAAFRDLADHIAVPRNLLEQMIVYADNADFICRDPELAQRIQTEAPEKKHGGLPENLAVSLAIPKIYPGANSSLLQRSDDSGISGSDHSSQATAPGFDYTTATFSRSCSPIAAPGRTRLHSWLAWKASTAASSAAS</sequence>
<proteinExistence type="predicted"/>
<evidence type="ECO:0000313" key="3">
    <source>
        <dbReference type="EMBL" id="GMF35540.1"/>
    </source>
</evidence>
<dbReference type="InterPro" id="IPR000477">
    <property type="entry name" value="RT_dom"/>
</dbReference>
<evidence type="ECO:0000313" key="4">
    <source>
        <dbReference type="Proteomes" id="UP001165121"/>
    </source>
</evidence>
<feature type="domain" description="Reverse transcriptase" evidence="2">
    <location>
        <begin position="405"/>
        <end position="676"/>
    </location>
</feature>
<dbReference type="Pfam" id="PF00078">
    <property type="entry name" value="RVT_1"/>
    <property type="match status" value="1"/>
</dbReference>
<dbReference type="InterPro" id="IPR036691">
    <property type="entry name" value="Endo/exonu/phosph_ase_sf"/>
</dbReference>
<accession>A0A9W6XBJ6</accession>
<reference evidence="3" key="1">
    <citation type="submission" date="2023-04" db="EMBL/GenBank/DDBJ databases">
        <title>Phytophthora fragariaefolia NBRC 109709.</title>
        <authorList>
            <person name="Ichikawa N."/>
            <person name="Sato H."/>
            <person name="Tonouchi N."/>
        </authorList>
    </citation>
    <scope>NUCLEOTIDE SEQUENCE</scope>
    <source>
        <strain evidence="3">NBRC 109709</strain>
    </source>
</reference>
<keyword evidence="4" id="KW-1185">Reference proteome</keyword>
<evidence type="ECO:0000256" key="1">
    <source>
        <dbReference type="SAM" id="MobiDB-lite"/>
    </source>
</evidence>
<dbReference type="SUPFAM" id="SSF56672">
    <property type="entry name" value="DNA/RNA polymerases"/>
    <property type="match status" value="1"/>
</dbReference>
<dbReference type="SUPFAM" id="SSF56219">
    <property type="entry name" value="DNase I-like"/>
    <property type="match status" value="1"/>
</dbReference>
<feature type="compositionally biased region" description="Low complexity" evidence="1">
    <location>
        <begin position="1"/>
        <end position="18"/>
    </location>
</feature>